<evidence type="ECO:0000256" key="5">
    <source>
        <dbReference type="ARBA" id="ARBA00048267"/>
    </source>
</evidence>
<feature type="active site" evidence="6">
    <location>
        <position position="172"/>
    </location>
</feature>
<feature type="domain" description="Response regulatory" evidence="8">
    <location>
        <begin position="3"/>
        <end position="120"/>
    </location>
</feature>
<dbReference type="SUPFAM" id="SSF52738">
    <property type="entry name" value="Methylesterase CheB, C-terminal domain"/>
    <property type="match status" value="1"/>
</dbReference>
<evidence type="ECO:0000256" key="6">
    <source>
        <dbReference type="PROSITE-ProRule" id="PRU00050"/>
    </source>
</evidence>
<proteinExistence type="predicted"/>
<evidence type="ECO:0000256" key="7">
    <source>
        <dbReference type="PROSITE-ProRule" id="PRU00169"/>
    </source>
</evidence>
<dbReference type="GO" id="GO:0008168">
    <property type="term" value="F:methyltransferase activity"/>
    <property type="evidence" value="ECO:0007669"/>
    <property type="project" value="UniProtKB-KW"/>
</dbReference>
<dbReference type="GO" id="GO:0005737">
    <property type="term" value="C:cytoplasm"/>
    <property type="evidence" value="ECO:0007669"/>
    <property type="project" value="InterPro"/>
</dbReference>
<evidence type="ECO:0000313" key="10">
    <source>
        <dbReference type="EMBL" id="MBD8050466.1"/>
    </source>
</evidence>
<feature type="domain" description="CheB-type methylesterase" evidence="9">
    <location>
        <begin position="162"/>
        <end position="352"/>
    </location>
</feature>
<feature type="active site" evidence="6">
    <location>
        <position position="198"/>
    </location>
</feature>
<dbReference type="CDD" id="cd16432">
    <property type="entry name" value="CheB_Rec"/>
    <property type="match status" value="1"/>
</dbReference>
<dbReference type="InterPro" id="IPR035909">
    <property type="entry name" value="CheB_C"/>
</dbReference>
<comment type="caution">
    <text evidence="10">The sequence shown here is derived from an EMBL/GenBank/DDBJ whole genome shotgun (WGS) entry which is preliminary data.</text>
</comment>
<keyword evidence="10" id="KW-0808">Transferase</keyword>
<dbReference type="PIRSF" id="PIRSF000876">
    <property type="entry name" value="RR_chemtxs_CheB"/>
    <property type="match status" value="1"/>
</dbReference>
<reference evidence="10" key="1">
    <citation type="submission" date="2020-09" db="EMBL/GenBank/DDBJ databases">
        <title>Genome seq and assembly of Limnohabitants sp.</title>
        <authorList>
            <person name="Chhetri G."/>
        </authorList>
    </citation>
    <scope>NUCLEOTIDE SEQUENCE</scope>
    <source>
        <strain evidence="10">JUR4</strain>
    </source>
</reference>
<organism evidence="10 11">
    <name type="scientific">Limnohabitans radicicola</name>
    <dbReference type="NCBI Taxonomy" id="2771427"/>
    <lineage>
        <taxon>Bacteria</taxon>
        <taxon>Pseudomonadati</taxon>
        <taxon>Pseudomonadota</taxon>
        <taxon>Betaproteobacteria</taxon>
        <taxon>Burkholderiales</taxon>
        <taxon>Comamonadaceae</taxon>
        <taxon>Limnohabitans</taxon>
    </lineage>
</organism>
<protein>
    <recommendedName>
        <fullName evidence="4">protein-glutamate methylesterase</fullName>
        <ecNumber evidence="4">3.1.1.61</ecNumber>
    </recommendedName>
</protein>
<dbReference type="Proteomes" id="UP000647424">
    <property type="component" value="Unassembled WGS sequence"/>
</dbReference>
<dbReference type="Gene3D" id="3.40.50.180">
    <property type="entry name" value="Methylesterase CheB, C-terminal domain"/>
    <property type="match status" value="1"/>
</dbReference>
<feature type="active site" evidence="6">
    <location>
        <position position="293"/>
    </location>
</feature>
<dbReference type="SUPFAM" id="SSF52172">
    <property type="entry name" value="CheY-like"/>
    <property type="match status" value="1"/>
</dbReference>
<dbReference type="Gene3D" id="3.40.50.2300">
    <property type="match status" value="1"/>
</dbReference>
<dbReference type="GO" id="GO:0008984">
    <property type="term" value="F:protein-glutamate methylesterase activity"/>
    <property type="evidence" value="ECO:0007669"/>
    <property type="project" value="UniProtKB-EC"/>
</dbReference>
<keyword evidence="3 6" id="KW-0378">Hydrolase</keyword>
<dbReference type="PROSITE" id="PS50110">
    <property type="entry name" value="RESPONSE_REGULATORY"/>
    <property type="match status" value="1"/>
</dbReference>
<dbReference type="InterPro" id="IPR008248">
    <property type="entry name" value="CheB-like"/>
</dbReference>
<keyword evidence="10" id="KW-0489">Methyltransferase</keyword>
<keyword evidence="11" id="KW-1185">Reference proteome</keyword>
<sequence>MIKLLISDDSAFMRIAIRKMVEGHADIEVVGEARTGQMCVEMAEALRPDVITMDVEMPVMDGLEATRQIMARCACPIIMLSSLTERNSVTTIKALELGAVDFIAKKSSFVQLDIVKIGDELVDKLRYWAKKRSRFSAGGLRPDTSGVDISRPVSQRKTENQGVPGLVVLGISTGGPATLPQTLKAMGKLKCPVVVAQHMPPMFTSGFARHLSSETGLEVVESSDGMEAKPGMVIIIKGGTDYVIREPFPGRIMLYERTSNEAPIHPNADVLFRSAATVSCPVVAVVMTGMGKDGMKGSQELVARKACPVLAQSPETCIVDGMPSSVIEAGLATAVLAPAALGTRLARMAGVGGLLSTPVV</sequence>
<keyword evidence="2 7" id="KW-0597">Phosphoprotein</keyword>
<dbReference type="NCBIfam" id="NF001965">
    <property type="entry name" value="PRK00742.1"/>
    <property type="match status" value="1"/>
</dbReference>
<dbReference type="InterPro" id="IPR001789">
    <property type="entry name" value="Sig_transdc_resp-reg_receiver"/>
</dbReference>
<accession>A0A927ILS9</accession>
<dbReference type="GO" id="GO:0006935">
    <property type="term" value="P:chemotaxis"/>
    <property type="evidence" value="ECO:0007669"/>
    <property type="project" value="UniProtKB-UniRule"/>
</dbReference>
<dbReference type="EC" id="3.1.1.61" evidence="4"/>
<evidence type="ECO:0000256" key="2">
    <source>
        <dbReference type="ARBA" id="ARBA00022553"/>
    </source>
</evidence>
<name>A0A927ILS9_9BURK</name>
<feature type="modified residue" description="4-aspartylphosphate" evidence="7">
    <location>
        <position position="54"/>
    </location>
</feature>
<dbReference type="Pfam" id="PF01339">
    <property type="entry name" value="CheB_methylest"/>
    <property type="match status" value="1"/>
</dbReference>
<dbReference type="CDD" id="cd17541">
    <property type="entry name" value="REC_CheB-like"/>
    <property type="match status" value="1"/>
</dbReference>
<dbReference type="Pfam" id="PF00072">
    <property type="entry name" value="Response_reg"/>
    <property type="match status" value="1"/>
</dbReference>
<dbReference type="SMART" id="SM00448">
    <property type="entry name" value="REC"/>
    <property type="match status" value="1"/>
</dbReference>
<evidence type="ECO:0000259" key="9">
    <source>
        <dbReference type="PROSITE" id="PS50122"/>
    </source>
</evidence>
<dbReference type="PANTHER" id="PTHR42872:SF3">
    <property type="entry name" value="PROTEIN-GLUTAMATE METHYLESTERASE_PROTEIN-GLUTAMINE GLUTAMINASE 1"/>
    <property type="match status" value="1"/>
</dbReference>
<dbReference type="AlphaFoldDB" id="A0A927ILS9"/>
<evidence type="ECO:0000313" key="11">
    <source>
        <dbReference type="Proteomes" id="UP000647424"/>
    </source>
</evidence>
<evidence type="ECO:0000256" key="4">
    <source>
        <dbReference type="ARBA" id="ARBA00039140"/>
    </source>
</evidence>
<keyword evidence="1 6" id="KW-0145">Chemotaxis</keyword>
<evidence type="ECO:0000256" key="1">
    <source>
        <dbReference type="ARBA" id="ARBA00022500"/>
    </source>
</evidence>
<dbReference type="InterPro" id="IPR011006">
    <property type="entry name" value="CheY-like_superfamily"/>
</dbReference>
<dbReference type="RefSeq" id="WP_191818976.1">
    <property type="nucleotide sequence ID" value="NZ_JACYFT010000002.1"/>
</dbReference>
<evidence type="ECO:0000256" key="3">
    <source>
        <dbReference type="ARBA" id="ARBA00022801"/>
    </source>
</evidence>
<dbReference type="GO" id="GO:0000156">
    <property type="term" value="F:phosphorelay response regulator activity"/>
    <property type="evidence" value="ECO:0007669"/>
    <property type="project" value="InterPro"/>
</dbReference>
<dbReference type="PANTHER" id="PTHR42872">
    <property type="entry name" value="PROTEIN-GLUTAMATE METHYLESTERASE/PROTEIN-GLUTAMINE GLUTAMINASE"/>
    <property type="match status" value="1"/>
</dbReference>
<gene>
    <name evidence="10" type="primary">cheB</name>
    <name evidence="10" type="ORF">IC609_07910</name>
</gene>
<comment type="catalytic activity">
    <reaction evidence="5">
        <text>[protein]-L-glutamate 5-O-methyl ester + H2O = L-glutamyl-[protein] + methanol + H(+)</text>
        <dbReference type="Rhea" id="RHEA:23236"/>
        <dbReference type="Rhea" id="RHEA-COMP:10208"/>
        <dbReference type="Rhea" id="RHEA-COMP:10311"/>
        <dbReference type="ChEBI" id="CHEBI:15377"/>
        <dbReference type="ChEBI" id="CHEBI:15378"/>
        <dbReference type="ChEBI" id="CHEBI:17790"/>
        <dbReference type="ChEBI" id="CHEBI:29973"/>
        <dbReference type="ChEBI" id="CHEBI:82795"/>
        <dbReference type="EC" id="3.1.1.61"/>
    </reaction>
</comment>
<evidence type="ECO:0000259" key="8">
    <source>
        <dbReference type="PROSITE" id="PS50110"/>
    </source>
</evidence>
<dbReference type="EMBL" id="JACYFT010000002">
    <property type="protein sequence ID" value="MBD8050466.1"/>
    <property type="molecule type" value="Genomic_DNA"/>
</dbReference>
<dbReference type="GO" id="GO:0032259">
    <property type="term" value="P:methylation"/>
    <property type="evidence" value="ECO:0007669"/>
    <property type="project" value="UniProtKB-KW"/>
</dbReference>
<dbReference type="PROSITE" id="PS50122">
    <property type="entry name" value="CHEB"/>
    <property type="match status" value="1"/>
</dbReference>
<dbReference type="InterPro" id="IPR000673">
    <property type="entry name" value="Sig_transdc_resp-reg_Me-estase"/>
</dbReference>